<dbReference type="InterPro" id="IPR035437">
    <property type="entry name" value="SNase_OB-fold_sf"/>
</dbReference>
<dbReference type="AlphaFoldDB" id="A0A4R6X4D9"/>
<evidence type="ECO:0000259" key="5">
    <source>
        <dbReference type="PROSITE" id="PS50830"/>
    </source>
</evidence>
<keyword evidence="1" id="KW-0540">Nuclease</keyword>
<evidence type="ECO:0000313" key="7">
    <source>
        <dbReference type="Proteomes" id="UP000295729"/>
    </source>
</evidence>
<dbReference type="PANTHER" id="PTHR12302">
    <property type="entry name" value="EBNA2 BINDING PROTEIN P100"/>
    <property type="match status" value="1"/>
</dbReference>
<dbReference type="RefSeq" id="WP_133560955.1">
    <property type="nucleotide sequence ID" value="NZ_SNZA01000002.1"/>
</dbReference>
<keyword evidence="7" id="KW-1185">Reference proteome</keyword>
<evidence type="ECO:0000256" key="1">
    <source>
        <dbReference type="ARBA" id="ARBA00022722"/>
    </source>
</evidence>
<evidence type="ECO:0000256" key="3">
    <source>
        <dbReference type="ARBA" id="ARBA00022801"/>
    </source>
</evidence>
<evidence type="ECO:0000313" key="6">
    <source>
        <dbReference type="EMBL" id="TDR13825.1"/>
    </source>
</evidence>
<dbReference type="PROSITE" id="PS50830">
    <property type="entry name" value="TNASE_3"/>
    <property type="match status" value="1"/>
</dbReference>
<comment type="caution">
    <text evidence="6">The sequence shown here is derived from an EMBL/GenBank/DDBJ whole genome shotgun (WGS) entry which is preliminary data.</text>
</comment>
<keyword evidence="4" id="KW-0732">Signal</keyword>
<keyword evidence="3" id="KW-0378">Hydrolase</keyword>
<dbReference type="SMART" id="SM00318">
    <property type="entry name" value="SNc"/>
    <property type="match status" value="1"/>
</dbReference>
<dbReference type="Gene3D" id="2.40.50.90">
    <property type="match status" value="1"/>
</dbReference>
<dbReference type="Proteomes" id="UP000295729">
    <property type="component" value="Unassembled WGS sequence"/>
</dbReference>
<sequence>MLIQKKRQVFLALFLCLSLDSYAQCLAQGELHRAAVKRVIDGDTLHLTDGRKVRLVGINTPELDHEHGKHDAFALEAKQRLEVLAGDHIYWQSAQESEDRYGRKLYYLFTKDRASISSQLLSEGLGYRVAVPPNVAYQDCLDKAEYSARQAERGVWQTPKPWQPNSGFALTQSKITSVTYNRGGWWLETEQDLVINIPRYAEQYWHKKDVYFLQGKLVEARGWQYQRKKHQKDRFKSVVLTVKHPQDLRRIEASQ</sequence>
<dbReference type="Pfam" id="PF00565">
    <property type="entry name" value="SNase"/>
    <property type="match status" value="1"/>
</dbReference>
<accession>A0A4R6X4D9</accession>
<evidence type="ECO:0000256" key="4">
    <source>
        <dbReference type="SAM" id="SignalP"/>
    </source>
</evidence>
<feature type="domain" description="TNase-like" evidence="5">
    <location>
        <begin position="30"/>
        <end position="158"/>
    </location>
</feature>
<gene>
    <name evidence="6" type="ORF">C8D85_1356</name>
</gene>
<dbReference type="InterPro" id="IPR016071">
    <property type="entry name" value="Staphylococal_nuclease_OB-fold"/>
</dbReference>
<reference evidence="6 7" key="1">
    <citation type="submission" date="2019-03" db="EMBL/GenBank/DDBJ databases">
        <title>Genomic Encyclopedia of Type Strains, Phase IV (KMG-IV): sequencing the most valuable type-strain genomes for metagenomic binning, comparative biology and taxonomic classification.</title>
        <authorList>
            <person name="Goeker M."/>
        </authorList>
    </citation>
    <scope>NUCLEOTIDE SEQUENCE [LARGE SCALE GENOMIC DNA]</scope>
    <source>
        <strain evidence="6 7">DSM 5604</strain>
    </source>
</reference>
<keyword evidence="2 6" id="KW-0255">Endonuclease</keyword>
<organism evidence="6 7">
    <name type="scientific">Marinomonas communis</name>
    <dbReference type="NCBI Taxonomy" id="28254"/>
    <lineage>
        <taxon>Bacteria</taxon>
        <taxon>Pseudomonadati</taxon>
        <taxon>Pseudomonadota</taxon>
        <taxon>Gammaproteobacteria</taxon>
        <taxon>Oceanospirillales</taxon>
        <taxon>Oceanospirillaceae</taxon>
        <taxon>Marinomonas</taxon>
    </lineage>
</organism>
<protein>
    <submittedName>
        <fullName evidence="6">Endonuclease YncB(Thermonuclease family)</fullName>
    </submittedName>
</protein>
<dbReference type="PANTHER" id="PTHR12302:SF3">
    <property type="entry name" value="SERINE_THREONINE-PROTEIN KINASE 31"/>
    <property type="match status" value="1"/>
</dbReference>
<feature type="chain" id="PRO_5020379438" evidence="4">
    <location>
        <begin position="24"/>
        <end position="255"/>
    </location>
</feature>
<name>A0A4R6X4D9_9GAMM</name>
<dbReference type="EMBL" id="SNZA01000002">
    <property type="protein sequence ID" value="TDR13825.1"/>
    <property type="molecule type" value="Genomic_DNA"/>
</dbReference>
<dbReference type="GO" id="GO:0004519">
    <property type="term" value="F:endonuclease activity"/>
    <property type="evidence" value="ECO:0007669"/>
    <property type="project" value="UniProtKB-KW"/>
</dbReference>
<dbReference type="GO" id="GO:0016787">
    <property type="term" value="F:hydrolase activity"/>
    <property type="evidence" value="ECO:0007669"/>
    <property type="project" value="UniProtKB-KW"/>
</dbReference>
<evidence type="ECO:0000256" key="2">
    <source>
        <dbReference type="ARBA" id="ARBA00022759"/>
    </source>
</evidence>
<feature type="signal peptide" evidence="4">
    <location>
        <begin position="1"/>
        <end position="23"/>
    </location>
</feature>
<dbReference type="SUPFAM" id="SSF50199">
    <property type="entry name" value="Staphylococcal nuclease"/>
    <property type="match status" value="1"/>
</dbReference>
<dbReference type="OrthoDB" id="6867997at2"/>
<proteinExistence type="predicted"/>